<feature type="compositionally biased region" description="Low complexity" evidence="12">
    <location>
        <begin position="183"/>
        <end position="209"/>
    </location>
</feature>
<dbReference type="Proteomes" id="UP000027138">
    <property type="component" value="Unassembled WGS sequence"/>
</dbReference>
<feature type="compositionally biased region" description="Polar residues" evidence="12">
    <location>
        <begin position="210"/>
        <end position="222"/>
    </location>
</feature>
<dbReference type="InterPro" id="IPR002893">
    <property type="entry name" value="Znf_MYND"/>
</dbReference>
<keyword evidence="7" id="KW-0833">Ubl conjugation pathway</keyword>
<keyword evidence="13" id="KW-0472">Membrane</keyword>
<dbReference type="FunFam" id="6.10.140.2220:FF:000006">
    <property type="entry name" value="Ubiquitin carboxyl-terminal hydrolase 15"/>
    <property type="match status" value="1"/>
</dbReference>
<evidence type="ECO:0000256" key="2">
    <source>
        <dbReference type="ARBA" id="ARBA00009085"/>
    </source>
</evidence>
<feature type="compositionally biased region" description="Polar residues" evidence="12">
    <location>
        <begin position="907"/>
        <end position="920"/>
    </location>
</feature>
<comment type="catalytic activity">
    <reaction evidence="1">
        <text>Thiol-dependent hydrolysis of ester, thioester, amide, peptide and isopeptide bonds formed by the C-terminal Gly of ubiquitin (a 76-residue protein attached to proteins as an intracellular targeting signal).</text>
        <dbReference type="EC" id="3.4.19.12"/>
    </reaction>
</comment>
<dbReference type="PROSITE" id="PS50865">
    <property type="entry name" value="ZF_MYND_2"/>
    <property type="match status" value="1"/>
</dbReference>
<dbReference type="STRING" id="180498.A0A067LBH4"/>
<protein>
    <recommendedName>
        <fullName evidence="3">ubiquitinyl hydrolase 1</fullName>
        <ecNumber evidence="3">3.4.19.12</ecNumber>
    </recommendedName>
</protein>
<dbReference type="InterPro" id="IPR018200">
    <property type="entry name" value="USP_CS"/>
</dbReference>
<comment type="similarity">
    <text evidence="2">Belongs to the peptidase C19 family.</text>
</comment>
<keyword evidence="5" id="KW-0479">Metal-binding</keyword>
<dbReference type="GO" id="GO:0006508">
    <property type="term" value="P:proteolysis"/>
    <property type="evidence" value="ECO:0007669"/>
    <property type="project" value="UniProtKB-KW"/>
</dbReference>
<evidence type="ECO:0000256" key="10">
    <source>
        <dbReference type="ARBA" id="ARBA00022833"/>
    </source>
</evidence>
<feature type="compositionally biased region" description="Low complexity" evidence="12">
    <location>
        <begin position="495"/>
        <end position="507"/>
    </location>
</feature>
<dbReference type="GO" id="GO:0005829">
    <property type="term" value="C:cytosol"/>
    <property type="evidence" value="ECO:0007669"/>
    <property type="project" value="TreeGrafter"/>
</dbReference>
<keyword evidence="13" id="KW-1133">Transmembrane helix</keyword>
<dbReference type="OrthoDB" id="420187at2759"/>
<keyword evidence="6 11" id="KW-0863">Zinc-finger</keyword>
<feature type="compositionally biased region" description="Polar residues" evidence="12">
    <location>
        <begin position="288"/>
        <end position="309"/>
    </location>
</feature>
<dbReference type="FunFam" id="3.90.70.10:FF:000026">
    <property type="entry name" value="Ubiquitin carboxyl-terminal hydrolase 15"/>
    <property type="match status" value="1"/>
</dbReference>
<organism evidence="16 17">
    <name type="scientific">Jatropha curcas</name>
    <name type="common">Barbados nut</name>
    <dbReference type="NCBI Taxonomy" id="180498"/>
    <lineage>
        <taxon>Eukaryota</taxon>
        <taxon>Viridiplantae</taxon>
        <taxon>Streptophyta</taxon>
        <taxon>Embryophyta</taxon>
        <taxon>Tracheophyta</taxon>
        <taxon>Spermatophyta</taxon>
        <taxon>Magnoliopsida</taxon>
        <taxon>eudicotyledons</taxon>
        <taxon>Gunneridae</taxon>
        <taxon>Pentapetalae</taxon>
        <taxon>rosids</taxon>
        <taxon>fabids</taxon>
        <taxon>Malpighiales</taxon>
        <taxon>Euphorbiaceae</taxon>
        <taxon>Crotonoideae</taxon>
        <taxon>Jatropheae</taxon>
        <taxon>Jatropha</taxon>
    </lineage>
</organism>
<feature type="region of interest" description="Disordered" evidence="12">
    <location>
        <begin position="437"/>
        <end position="517"/>
    </location>
</feature>
<feature type="domain" description="USP" evidence="14">
    <location>
        <begin position="582"/>
        <end position="887"/>
    </location>
</feature>
<evidence type="ECO:0000259" key="14">
    <source>
        <dbReference type="PROSITE" id="PS50235"/>
    </source>
</evidence>
<evidence type="ECO:0000256" key="8">
    <source>
        <dbReference type="ARBA" id="ARBA00022801"/>
    </source>
</evidence>
<dbReference type="GO" id="GO:0005634">
    <property type="term" value="C:nucleus"/>
    <property type="evidence" value="ECO:0007669"/>
    <property type="project" value="TreeGrafter"/>
</dbReference>
<name>A0A067LBH4_JATCU</name>
<dbReference type="AlphaFoldDB" id="A0A067LBH4"/>
<dbReference type="Pfam" id="PF01753">
    <property type="entry name" value="zf-MYND"/>
    <property type="match status" value="1"/>
</dbReference>
<dbReference type="GO" id="GO:0008270">
    <property type="term" value="F:zinc ion binding"/>
    <property type="evidence" value="ECO:0007669"/>
    <property type="project" value="UniProtKB-KW"/>
</dbReference>
<evidence type="ECO:0000256" key="7">
    <source>
        <dbReference type="ARBA" id="ARBA00022786"/>
    </source>
</evidence>
<keyword evidence="4" id="KW-0645">Protease</keyword>
<dbReference type="GO" id="GO:0004843">
    <property type="term" value="F:cysteine-type deubiquitinase activity"/>
    <property type="evidence" value="ECO:0007669"/>
    <property type="project" value="UniProtKB-EC"/>
</dbReference>
<dbReference type="PANTHER" id="PTHR24006:SF874">
    <property type="entry name" value="UBIQUITIN CARBOXYL-TERMINAL HYDROLASE 16"/>
    <property type="match status" value="1"/>
</dbReference>
<reference evidence="16 17" key="1">
    <citation type="journal article" date="2014" name="PLoS ONE">
        <title>Global Analysis of Gene Expression Profiles in Physic Nut (Jatropha curcas L.) Seedlings Exposed to Salt Stress.</title>
        <authorList>
            <person name="Zhang L."/>
            <person name="Zhang C."/>
            <person name="Wu P."/>
            <person name="Chen Y."/>
            <person name="Li M."/>
            <person name="Jiang H."/>
            <person name="Wu G."/>
        </authorList>
    </citation>
    <scope>NUCLEOTIDE SEQUENCE [LARGE SCALE GENOMIC DNA]</scope>
    <source>
        <strain evidence="17">cv. GZQX0401</strain>
        <tissue evidence="16">Young leaves</tissue>
    </source>
</reference>
<dbReference type="InterPro" id="IPR028889">
    <property type="entry name" value="USP"/>
</dbReference>
<keyword evidence="8" id="KW-0378">Hydrolase</keyword>
<evidence type="ECO:0000256" key="13">
    <source>
        <dbReference type="SAM" id="Phobius"/>
    </source>
</evidence>
<dbReference type="InterPro" id="IPR038765">
    <property type="entry name" value="Papain-like_cys_pep_sf"/>
</dbReference>
<sequence>MHVTGDLGFSSLVLLLCVVFPVIGFVIRRKWRLSIARQEEIKRLLILASEEAARAELEATVSYVAVSASKNNYQCAVCYSPTTTRCSRCKTVRYCSGKCQIIHWRQGHKEECCPPSTTYHVNDDGGNSSQKLAKRSQRVIYDIVGNESIETSSDGPVLSNSSSTTAVPLVNADYVKVDFVVDTGDSSSSESSSTSFSGFSTSPTGGESSDNVSVGESISSNEPEGLDRTTALDTAPNVLEPVLNKAEETEPVSPKFASLADSVDSFNKCSESNISRCNDGEMQHVPTGCSSQSISAMRKGSNTQSSKVSSGFWDRTLKPVVSSNVAQDDPNLPSSSAAANMKLSDSESFLHFKFDLSSNRVSSLNLQTSEVKGTMSGDAHPSPLGTSRPVDGASLSKNTSYDTLRIKSSKTMSLEKSSHIDNRSGYGSNVSKLSEVKSVSSSSSHAHLPLNNGELSHVVDSKSNGYKSPSSSLNGLNIINNDTVSDSHVSKSRDSSSASQIHLASSANEHSFPSVKSGKVDNVETDAIAASPGSASGLKSSMWKVVDQLRGPKYAKYSDKGLFSYNLFVKLYTSSKVEMKPCGLVNCGNSCYANAVLQCLAFTPPLTAYFVQGLHAKECVNKEWCFTCEFESLILKAKEGKSPLSPIGILSQLHNIGSQLGSGREEDAHEFLRYAIDTMQSVCLKEAGVNVLGSLEEETTLIGLTFGGYLRSKIKCMKCHYKSERHERMMDLTVEIEGDIGKLEDALKRFTSTELLDGDNKYQCSRCKSFEKAKKKLTIVEAPNVLTIVLKRFQSGKFGKLNKSIRFPEILDLAPYISGTSDKSPIYRLYGVVVHLDIMNASFSGHYVCYIKNIQNKWFKIDDSTVTAVDLDRVLTKGAYMLLYARCSPRAPRLIRNSLVSRELKTKGTSKLNAKNTALNSRSTSSHSSIVRLNPNSNSPDSLASVESFYLKFNRLQKILEEDSSSDNYSFTSSNSDEGSCSTESTRDSTSTDELSDYIFGGWNNSWRNTSDSDTSSSSSSPLYSRYSPEMSRLAVAEGEWNSRLVDVEIRDSDPFFHSDTSKQFRKLGNSSSCRETDSAKLGRVNPVKSGVSFRRSVSERTS</sequence>
<feature type="compositionally biased region" description="Low complexity" evidence="12">
    <location>
        <begin position="461"/>
        <end position="481"/>
    </location>
</feature>
<feature type="domain" description="MYND-type" evidence="15">
    <location>
        <begin position="75"/>
        <end position="112"/>
    </location>
</feature>
<gene>
    <name evidence="16" type="ORF">JCGZ_15876</name>
</gene>
<dbReference type="KEGG" id="jcu:105630696"/>
<keyword evidence="9" id="KW-0788">Thiol protease</keyword>
<accession>A0A067LBH4</accession>
<evidence type="ECO:0000259" key="15">
    <source>
        <dbReference type="PROSITE" id="PS50865"/>
    </source>
</evidence>
<evidence type="ECO:0000256" key="1">
    <source>
        <dbReference type="ARBA" id="ARBA00000707"/>
    </source>
</evidence>
<feature type="region of interest" description="Disordered" evidence="12">
    <location>
        <begin position="183"/>
        <end position="234"/>
    </location>
</feature>
<dbReference type="Gene3D" id="3.90.70.10">
    <property type="entry name" value="Cysteine proteinases"/>
    <property type="match status" value="1"/>
</dbReference>
<dbReference type="GO" id="GO:0016579">
    <property type="term" value="P:protein deubiquitination"/>
    <property type="evidence" value="ECO:0007669"/>
    <property type="project" value="InterPro"/>
</dbReference>
<proteinExistence type="inferred from homology"/>
<evidence type="ECO:0000256" key="5">
    <source>
        <dbReference type="ARBA" id="ARBA00022723"/>
    </source>
</evidence>
<evidence type="ECO:0000256" key="11">
    <source>
        <dbReference type="PROSITE-ProRule" id="PRU00134"/>
    </source>
</evidence>
<feature type="region of interest" description="Disordered" evidence="12">
    <location>
        <begin position="906"/>
        <end position="941"/>
    </location>
</feature>
<dbReference type="SUPFAM" id="SSF144232">
    <property type="entry name" value="HIT/MYND zinc finger-like"/>
    <property type="match status" value="1"/>
</dbReference>
<dbReference type="PANTHER" id="PTHR24006">
    <property type="entry name" value="UBIQUITIN CARBOXYL-TERMINAL HYDROLASE"/>
    <property type="match status" value="1"/>
</dbReference>
<dbReference type="PROSITE" id="PS50235">
    <property type="entry name" value="USP_3"/>
    <property type="match status" value="1"/>
</dbReference>
<feature type="region of interest" description="Disordered" evidence="12">
    <location>
        <begin position="966"/>
        <end position="993"/>
    </location>
</feature>
<dbReference type="EC" id="3.4.19.12" evidence="3"/>
<evidence type="ECO:0000313" key="16">
    <source>
        <dbReference type="EMBL" id="KDP41469.1"/>
    </source>
</evidence>
<feature type="transmembrane region" description="Helical" evidence="13">
    <location>
        <begin position="6"/>
        <end position="27"/>
    </location>
</feature>
<evidence type="ECO:0000256" key="6">
    <source>
        <dbReference type="ARBA" id="ARBA00022771"/>
    </source>
</evidence>
<dbReference type="PROSITE" id="PS00972">
    <property type="entry name" value="USP_1"/>
    <property type="match status" value="1"/>
</dbReference>
<evidence type="ECO:0000256" key="3">
    <source>
        <dbReference type="ARBA" id="ARBA00012759"/>
    </source>
</evidence>
<feature type="region of interest" description="Disordered" evidence="12">
    <location>
        <begin position="372"/>
        <end position="398"/>
    </location>
</feature>
<dbReference type="Gene3D" id="6.10.140.2220">
    <property type="match status" value="1"/>
</dbReference>
<keyword evidence="17" id="KW-1185">Reference proteome</keyword>
<evidence type="ECO:0000256" key="12">
    <source>
        <dbReference type="SAM" id="MobiDB-lite"/>
    </source>
</evidence>
<dbReference type="EMBL" id="KK914318">
    <property type="protein sequence ID" value="KDP41469.1"/>
    <property type="molecule type" value="Genomic_DNA"/>
</dbReference>
<dbReference type="InterPro" id="IPR001394">
    <property type="entry name" value="Peptidase_C19_UCH"/>
</dbReference>
<keyword evidence="13" id="KW-0812">Transmembrane</keyword>
<evidence type="ECO:0000313" key="17">
    <source>
        <dbReference type="Proteomes" id="UP000027138"/>
    </source>
</evidence>
<evidence type="ECO:0000256" key="4">
    <source>
        <dbReference type="ARBA" id="ARBA00022670"/>
    </source>
</evidence>
<dbReference type="InterPro" id="IPR050164">
    <property type="entry name" value="Peptidase_C19"/>
</dbReference>
<dbReference type="Pfam" id="PF00443">
    <property type="entry name" value="UCH"/>
    <property type="match status" value="1"/>
</dbReference>
<keyword evidence="10" id="KW-0862">Zinc</keyword>
<feature type="region of interest" description="Disordered" evidence="12">
    <location>
        <begin position="288"/>
        <end position="310"/>
    </location>
</feature>
<dbReference type="SUPFAM" id="SSF54001">
    <property type="entry name" value="Cysteine proteinases"/>
    <property type="match status" value="1"/>
</dbReference>
<feature type="region of interest" description="Disordered" evidence="12">
    <location>
        <begin position="410"/>
        <end position="429"/>
    </location>
</feature>
<evidence type="ECO:0000256" key="9">
    <source>
        <dbReference type="ARBA" id="ARBA00022807"/>
    </source>
</evidence>